<dbReference type="OrthoDB" id="2692225at2"/>
<dbReference type="Proteomes" id="UP000028868">
    <property type="component" value="Unassembled WGS sequence"/>
</dbReference>
<dbReference type="RefSeq" id="WP_035507417.1">
    <property type="nucleotide sequence ID" value="NZ_CCDH010000001.1"/>
</dbReference>
<keyword evidence="1" id="KW-0472">Membrane</keyword>
<protein>
    <submittedName>
        <fullName evidence="2">Bypass-of-forespore protein A</fullName>
    </submittedName>
</protein>
<name>A0A059NZF1_9BACI</name>
<dbReference type="NCBIfam" id="TIGR02862">
    <property type="entry name" value="spore_BofA"/>
    <property type="match status" value="1"/>
</dbReference>
<dbReference type="Pfam" id="PF07441">
    <property type="entry name" value="BofA"/>
    <property type="match status" value="1"/>
</dbReference>
<comment type="caution">
    <text evidence="2">The sequence shown here is derived from an EMBL/GenBank/DDBJ whole genome shotgun (WGS) entry which is preliminary data.</text>
</comment>
<gene>
    <name evidence="2" type="primary">bofA</name>
    <name evidence="2" type="ORF">BN983_01808</name>
</gene>
<proteinExistence type="predicted"/>
<evidence type="ECO:0000256" key="1">
    <source>
        <dbReference type="SAM" id="Phobius"/>
    </source>
</evidence>
<reference evidence="3" key="1">
    <citation type="submission" date="2014-03" db="EMBL/GenBank/DDBJ databases">
        <authorList>
            <person name="Urmite Genomes U."/>
        </authorList>
    </citation>
    <scope>NUCLEOTIDE SEQUENCE [LARGE SCALE GENOMIC DNA]</scope>
    <source>
        <strain evidence="3">HD-03</strain>
    </source>
</reference>
<accession>A0A059NZF1</accession>
<organism evidence="2 3">
    <name type="scientific">Halobacillus karajensis</name>
    <dbReference type="NCBI Taxonomy" id="195088"/>
    <lineage>
        <taxon>Bacteria</taxon>
        <taxon>Bacillati</taxon>
        <taxon>Bacillota</taxon>
        <taxon>Bacilli</taxon>
        <taxon>Bacillales</taxon>
        <taxon>Bacillaceae</taxon>
        <taxon>Halobacillus</taxon>
    </lineage>
</organism>
<reference evidence="2 3" key="2">
    <citation type="submission" date="2014-05" db="EMBL/GenBank/DDBJ databases">
        <title>Draft genome sequence of Halobacillus karajensis HK-03.</title>
        <authorList>
            <person name="Khelaifia S."/>
            <person name="Croce O."/>
            <person name="Lagier J.C."/>
            <person name="Raoult D."/>
        </authorList>
    </citation>
    <scope>NUCLEOTIDE SEQUENCE [LARGE SCALE GENOMIC DNA]</scope>
    <source>
        <strain evidence="2 3">HD-03</strain>
    </source>
</reference>
<keyword evidence="1" id="KW-1133">Transmembrane helix</keyword>
<evidence type="ECO:0000313" key="3">
    <source>
        <dbReference type="Proteomes" id="UP000028868"/>
    </source>
</evidence>
<keyword evidence="3" id="KW-1185">Reference proteome</keyword>
<sequence>MDPVLVILLLGLAIPLLLVIGLPTKPIKIVGQVMTRVIVAVILLFFVNLFGAQFGLHIPINGFTAAISAVLGIPGVLSLTAIHLWVI</sequence>
<keyword evidence="1" id="KW-0812">Transmembrane</keyword>
<feature type="transmembrane region" description="Helical" evidence="1">
    <location>
        <begin position="63"/>
        <end position="86"/>
    </location>
</feature>
<feature type="transmembrane region" description="Helical" evidence="1">
    <location>
        <begin position="37"/>
        <end position="56"/>
    </location>
</feature>
<dbReference type="InterPro" id="IPR010001">
    <property type="entry name" value="BofA"/>
</dbReference>
<evidence type="ECO:0000313" key="2">
    <source>
        <dbReference type="EMBL" id="CDQ23572.1"/>
    </source>
</evidence>
<dbReference type="AlphaFoldDB" id="A0A059NZF1"/>
<dbReference type="EMBL" id="CCDI010000001">
    <property type="protein sequence ID" value="CDQ23572.1"/>
    <property type="molecule type" value="Genomic_DNA"/>
</dbReference>